<dbReference type="EMBL" id="LVXG01000067">
    <property type="protein sequence ID" value="OQP40759.1"/>
    <property type="molecule type" value="Genomic_DNA"/>
</dbReference>
<keyword evidence="1" id="KW-0732">Signal</keyword>
<organism evidence="2 3">
    <name type="scientific">Niastella yeongjuensis</name>
    <dbReference type="NCBI Taxonomy" id="354355"/>
    <lineage>
        <taxon>Bacteria</taxon>
        <taxon>Pseudomonadati</taxon>
        <taxon>Bacteroidota</taxon>
        <taxon>Chitinophagia</taxon>
        <taxon>Chitinophagales</taxon>
        <taxon>Chitinophagaceae</taxon>
        <taxon>Niastella</taxon>
    </lineage>
</organism>
<reference evidence="3" key="1">
    <citation type="submission" date="2016-04" db="EMBL/GenBank/DDBJ databases">
        <authorList>
            <person name="Chen L."/>
            <person name="Zhuang W."/>
            <person name="Wang G."/>
        </authorList>
    </citation>
    <scope>NUCLEOTIDE SEQUENCE [LARGE SCALE GENOMIC DNA]</scope>
    <source>
        <strain evidence="3">17621</strain>
    </source>
</reference>
<dbReference type="RefSeq" id="WP_081203735.1">
    <property type="nucleotide sequence ID" value="NZ_FOCZ01000007.1"/>
</dbReference>
<feature type="chain" id="PRO_5010727889" evidence="1">
    <location>
        <begin position="24"/>
        <end position="137"/>
    </location>
</feature>
<keyword evidence="3" id="KW-1185">Reference proteome</keyword>
<sequence>MKSYFFILLTIVALPGFSQTAHSNIKALSAEDIKKLDKSTAVTITINYQSKVDLSKEVSAQQYHDILSQVQTNTPFKSFFQDLNKIYTQLSKENPGKLIRIPKVFTVYGCGGCGCDTPGKAGYALCTGNTCWCACCP</sequence>
<name>A0A1V9E3U5_9BACT</name>
<comment type="caution">
    <text evidence="2">The sequence shown here is derived from an EMBL/GenBank/DDBJ whole genome shotgun (WGS) entry which is preliminary data.</text>
</comment>
<proteinExistence type="predicted"/>
<evidence type="ECO:0000256" key="1">
    <source>
        <dbReference type="SAM" id="SignalP"/>
    </source>
</evidence>
<dbReference type="Proteomes" id="UP000192610">
    <property type="component" value="Unassembled WGS sequence"/>
</dbReference>
<accession>A0A1V9E3U5</accession>
<evidence type="ECO:0000313" key="3">
    <source>
        <dbReference type="Proteomes" id="UP000192610"/>
    </source>
</evidence>
<protein>
    <submittedName>
        <fullName evidence="2">Uncharacterized protein</fullName>
    </submittedName>
</protein>
<feature type="signal peptide" evidence="1">
    <location>
        <begin position="1"/>
        <end position="23"/>
    </location>
</feature>
<dbReference type="STRING" id="354355.SAMN05660816_04224"/>
<evidence type="ECO:0000313" key="2">
    <source>
        <dbReference type="EMBL" id="OQP40759.1"/>
    </source>
</evidence>
<gene>
    <name evidence="2" type="ORF">A4H97_14160</name>
</gene>
<dbReference type="AlphaFoldDB" id="A0A1V9E3U5"/>